<evidence type="ECO:0000313" key="2">
    <source>
        <dbReference type="Proteomes" id="UP000828390"/>
    </source>
</evidence>
<dbReference type="AlphaFoldDB" id="A0A9D4GWE3"/>
<organism evidence="1 2">
    <name type="scientific">Dreissena polymorpha</name>
    <name type="common">Zebra mussel</name>
    <name type="synonym">Mytilus polymorpha</name>
    <dbReference type="NCBI Taxonomy" id="45954"/>
    <lineage>
        <taxon>Eukaryota</taxon>
        <taxon>Metazoa</taxon>
        <taxon>Spiralia</taxon>
        <taxon>Lophotrochozoa</taxon>
        <taxon>Mollusca</taxon>
        <taxon>Bivalvia</taxon>
        <taxon>Autobranchia</taxon>
        <taxon>Heteroconchia</taxon>
        <taxon>Euheterodonta</taxon>
        <taxon>Imparidentia</taxon>
        <taxon>Neoheterodontei</taxon>
        <taxon>Myida</taxon>
        <taxon>Dreissenoidea</taxon>
        <taxon>Dreissenidae</taxon>
        <taxon>Dreissena</taxon>
    </lineage>
</organism>
<sequence>MDLNDDDDCVFACLCAALIQYLQCKERKEAQQTGKRQIRRPRSLWVRPWLSEAKRQHQGHVDAFLARELRNKDINTFQNYLRMPQNYSTRSLKGYLKSSQDSIRHFALPLHLDRNWH</sequence>
<reference evidence="1" key="1">
    <citation type="journal article" date="2019" name="bioRxiv">
        <title>The Genome of the Zebra Mussel, Dreissena polymorpha: A Resource for Invasive Species Research.</title>
        <authorList>
            <person name="McCartney M.A."/>
            <person name="Auch B."/>
            <person name="Kono T."/>
            <person name="Mallez S."/>
            <person name="Zhang Y."/>
            <person name="Obille A."/>
            <person name="Becker A."/>
            <person name="Abrahante J.E."/>
            <person name="Garbe J."/>
            <person name="Badalamenti J.P."/>
            <person name="Herman A."/>
            <person name="Mangelson H."/>
            <person name="Liachko I."/>
            <person name="Sullivan S."/>
            <person name="Sone E.D."/>
            <person name="Koren S."/>
            <person name="Silverstein K.A.T."/>
            <person name="Beckman K.B."/>
            <person name="Gohl D.M."/>
        </authorList>
    </citation>
    <scope>NUCLEOTIDE SEQUENCE</scope>
    <source>
        <strain evidence="1">Duluth1</strain>
        <tissue evidence="1">Whole animal</tissue>
    </source>
</reference>
<reference evidence="1" key="2">
    <citation type="submission" date="2020-11" db="EMBL/GenBank/DDBJ databases">
        <authorList>
            <person name="McCartney M.A."/>
            <person name="Auch B."/>
            <person name="Kono T."/>
            <person name="Mallez S."/>
            <person name="Becker A."/>
            <person name="Gohl D.M."/>
            <person name="Silverstein K.A.T."/>
            <person name="Koren S."/>
            <person name="Bechman K.B."/>
            <person name="Herman A."/>
            <person name="Abrahante J.E."/>
            <person name="Garbe J."/>
        </authorList>
    </citation>
    <scope>NUCLEOTIDE SEQUENCE</scope>
    <source>
        <strain evidence="1">Duluth1</strain>
        <tissue evidence="1">Whole animal</tissue>
    </source>
</reference>
<gene>
    <name evidence="1" type="ORF">DPMN_124632</name>
</gene>
<accession>A0A9D4GWE3</accession>
<proteinExistence type="predicted"/>
<keyword evidence="2" id="KW-1185">Reference proteome</keyword>
<comment type="caution">
    <text evidence="1">The sequence shown here is derived from an EMBL/GenBank/DDBJ whole genome shotgun (WGS) entry which is preliminary data.</text>
</comment>
<dbReference type="EMBL" id="JAIWYP010000005">
    <property type="protein sequence ID" value="KAH3822840.1"/>
    <property type="molecule type" value="Genomic_DNA"/>
</dbReference>
<dbReference type="Proteomes" id="UP000828390">
    <property type="component" value="Unassembled WGS sequence"/>
</dbReference>
<name>A0A9D4GWE3_DREPO</name>
<evidence type="ECO:0000313" key="1">
    <source>
        <dbReference type="EMBL" id="KAH3822840.1"/>
    </source>
</evidence>
<protein>
    <submittedName>
        <fullName evidence="1">Uncharacterized protein</fullName>
    </submittedName>
</protein>